<keyword evidence="5" id="KW-1185">Reference proteome</keyword>
<dbReference type="RefSeq" id="XP_046058016.1">
    <property type="nucleotide sequence ID" value="XM_046208235.1"/>
</dbReference>
<dbReference type="GeneID" id="70238863"/>
<evidence type="ECO:0000313" key="4">
    <source>
        <dbReference type="EMBL" id="KAH3660313.1"/>
    </source>
</evidence>
<evidence type="ECO:0000313" key="5">
    <source>
        <dbReference type="Proteomes" id="UP000769157"/>
    </source>
</evidence>
<dbReference type="OrthoDB" id="8949486at2759"/>
<dbReference type="CDD" id="cd22887">
    <property type="entry name" value="Atg16_CCD"/>
    <property type="match status" value="1"/>
</dbReference>
<dbReference type="Gene3D" id="1.20.5.170">
    <property type="match status" value="1"/>
</dbReference>
<evidence type="ECO:0000259" key="3">
    <source>
        <dbReference type="Pfam" id="PF08614"/>
    </source>
</evidence>
<protein>
    <recommendedName>
        <fullName evidence="3">Autophagy-related protein 16 domain-containing protein</fullName>
    </recommendedName>
</protein>
<dbReference type="AlphaFoldDB" id="A0A9P8NUV8"/>
<name>A0A9P8NUV8_9ASCO</name>
<keyword evidence="2" id="KW-0175">Coiled coil</keyword>
<dbReference type="Pfam" id="PF08614">
    <property type="entry name" value="ATG16"/>
    <property type="match status" value="1"/>
</dbReference>
<sequence>MVIKTQIAHEQNKLHELADEIRRVWFQVRATVNVGVVDVGAKRRDSAAPVQRQCLDFEVHVMFIAPFDKTAFGSFCHVSSGTTGVSEVVSLDKDDSCVSYWVFGTVSHRTGELPEEVPNILSNPLEFCEPFQNAHEVVRARLGPKLLNCSAAISARSFSMDLADCCSCEFWLLAPIQDQPNHPFAGACSVFADSSGWSLGCSVDRHRGFVHVVQESCCLPQNPNLLRIPCCSVSDSVQREDGKQEILALLSQVDSLTKKLESKDKQLKQELDKNASMSKEIDIAKKNIQVITDAYKKLQDRHSRLQEESKVKLQNVESLNDDILSLNIENNLLNDRLTKTKLEYELLVNRWMNRVKQEAEVLNDANEALSRSEKTDTPEP</sequence>
<evidence type="ECO:0000256" key="2">
    <source>
        <dbReference type="SAM" id="Coils"/>
    </source>
</evidence>
<comment type="caution">
    <text evidence="4">The sequence shown here is derived from an EMBL/GenBank/DDBJ whole genome shotgun (WGS) entry which is preliminary data.</text>
</comment>
<proteinExistence type="inferred from homology"/>
<feature type="domain" description="Autophagy-related protein 16" evidence="3">
    <location>
        <begin position="242"/>
        <end position="363"/>
    </location>
</feature>
<feature type="coiled-coil region" evidence="2">
    <location>
        <begin position="253"/>
        <end position="372"/>
    </location>
</feature>
<dbReference type="InterPro" id="IPR013923">
    <property type="entry name" value="Autophagy-rel_prot_16_dom"/>
</dbReference>
<organism evidence="4 5">
    <name type="scientific">Ogataea philodendri</name>
    <dbReference type="NCBI Taxonomy" id="1378263"/>
    <lineage>
        <taxon>Eukaryota</taxon>
        <taxon>Fungi</taxon>
        <taxon>Dikarya</taxon>
        <taxon>Ascomycota</taxon>
        <taxon>Saccharomycotina</taxon>
        <taxon>Pichiomycetes</taxon>
        <taxon>Pichiales</taxon>
        <taxon>Pichiaceae</taxon>
        <taxon>Ogataea</taxon>
    </lineage>
</organism>
<reference evidence="4" key="1">
    <citation type="journal article" date="2021" name="Open Biol.">
        <title>Shared evolutionary footprints suggest mitochondrial oxidative damage underlies multiple complex I losses in fungi.</title>
        <authorList>
            <person name="Schikora-Tamarit M.A."/>
            <person name="Marcet-Houben M."/>
            <person name="Nosek J."/>
            <person name="Gabaldon T."/>
        </authorList>
    </citation>
    <scope>NUCLEOTIDE SEQUENCE</scope>
    <source>
        <strain evidence="4">CBS6075</strain>
    </source>
</reference>
<accession>A0A9P8NUV8</accession>
<gene>
    <name evidence="4" type="ORF">OGAPHI_006899</name>
</gene>
<dbReference type="Proteomes" id="UP000769157">
    <property type="component" value="Unassembled WGS sequence"/>
</dbReference>
<dbReference type="EMBL" id="JAEUBE010000504">
    <property type="protein sequence ID" value="KAH3660313.1"/>
    <property type="molecule type" value="Genomic_DNA"/>
</dbReference>
<reference evidence="4" key="2">
    <citation type="submission" date="2021-01" db="EMBL/GenBank/DDBJ databases">
        <authorList>
            <person name="Schikora-Tamarit M.A."/>
        </authorList>
    </citation>
    <scope>NUCLEOTIDE SEQUENCE</scope>
    <source>
        <strain evidence="4">CBS6075</strain>
    </source>
</reference>
<comment type="similarity">
    <text evidence="1">Belongs to the ATG16 family.</text>
</comment>
<evidence type="ECO:0000256" key="1">
    <source>
        <dbReference type="ARBA" id="ARBA00005331"/>
    </source>
</evidence>